<protein>
    <submittedName>
        <fullName evidence="3">DUF2062 domain-containing protein</fullName>
    </submittedName>
</protein>
<dbReference type="InterPro" id="IPR018639">
    <property type="entry name" value="DUF2062"/>
</dbReference>
<sequence>MPDPERLQQHRWLRWMGPILQHPRLWHVSRRGIALGVALGLFFGLLLPIAQIPMSGAVAVALRANVPAAVASTFVSNPLTFGPIYYAAWRLGSAVLGEGGPPPAPEALAAVAEPGSMVNLVPGGGGPAAAPAEVEKESWWTETRRRLLGVGKPLLLGLALMASVTSVVFYFGVSWVWALRTRLVRRRRVRAARGEGKPGGGQPPAKR</sequence>
<dbReference type="Pfam" id="PF09835">
    <property type="entry name" value="DUF2062"/>
    <property type="match status" value="1"/>
</dbReference>
<keyword evidence="1" id="KW-0472">Membrane</keyword>
<evidence type="ECO:0000259" key="2">
    <source>
        <dbReference type="Pfam" id="PF09835"/>
    </source>
</evidence>
<name>A0ABY4VJV5_9BURK</name>
<dbReference type="PANTHER" id="PTHR40547">
    <property type="entry name" value="SLL0298 PROTEIN"/>
    <property type="match status" value="1"/>
</dbReference>
<dbReference type="EMBL" id="CP098735">
    <property type="protein sequence ID" value="USE77276.1"/>
    <property type="molecule type" value="Genomic_DNA"/>
</dbReference>
<dbReference type="Proteomes" id="UP001056648">
    <property type="component" value="Chromosome 1"/>
</dbReference>
<accession>A0ABY4VJV5</accession>
<keyword evidence="4" id="KW-1185">Reference proteome</keyword>
<dbReference type="PANTHER" id="PTHR40547:SF1">
    <property type="entry name" value="SLL0298 PROTEIN"/>
    <property type="match status" value="1"/>
</dbReference>
<feature type="domain" description="DUF2062" evidence="2">
    <location>
        <begin position="13"/>
        <end position="182"/>
    </location>
</feature>
<keyword evidence="1" id="KW-0812">Transmembrane</keyword>
<evidence type="ECO:0000256" key="1">
    <source>
        <dbReference type="SAM" id="Phobius"/>
    </source>
</evidence>
<feature type="transmembrane region" description="Helical" evidence="1">
    <location>
        <begin position="154"/>
        <end position="178"/>
    </location>
</feature>
<dbReference type="RefSeq" id="WP_252251748.1">
    <property type="nucleotide sequence ID" value="NZ_CP098735.1"/>
</dbReference>
<proteinExistence type="predicted"/>
<feature type="transmembrane region" description="Helical" evidence="1">
    <location>
        <begin position="32"/>
        <end position="52"/>
    </location>
</feature>
<evidence type="ECO:0000313" key="3">
    <source>
        <dbReference type="EMBL" id="USE77276.1"/>
    </source>
</evidence>
<keyword evidence="1" id="KW-1133">Transmembrane helix</keyword>
<reference evidence="3" key="1">
    <citation type="submission" date="2022-06" db="EMBL/GenBank/DDBJ databases">
        <title>Complete genome sequence and characterization of Cupriavidus gilardii QJ1 isolated from contaminating cells.</title>
        <authorList>
            <person name="Qi J."/>
        </authorList>
    </citation>
    <scope>NUCLEOTIDE SEQUENCE</scope>
    <source>
        <strain evidence="3">QJ1</strain>
    </source>
</reference>
<gene>
    <name evidence="3" type="ORF">NDR89_08480</name>
</gene>
<evidence type="ECO:0000313" key="4">
    <source>
        <dbReference type="Proteomes" id="UP001056648"/>
    </source>
</evidence>
<organism evidence="3 4">
    <name type="scientific">Cupriavidus gilardii</name>
    <dbReference type="NCBI Taxonomy" id="82541"/>
    <lineage>
        <taxon>Bacteria</taxon>
        <taxon>Pseudomonadati</taxon>
        <taxon>Pseudomonadota</taxon>
        <taxon>Betaproteobacteria</taxon>
        <taxon>Burkholderiales</taxon>
        <taxon>Burkholderiaceae</taxon>
        <taxon>Cupriavidus</taxon>
    </lineage>
</organism>